<dbReference type="PIRSF" id="PIRSF000390">
    <property type="entry name" value="PLP_StrS"/>
    <property type="match status" value="1"/>
</dbReference>
<dbReference type="Proteomes" id="UP000064939">
    <property type="component" value="Chromosome"/>
</dbReference>
<evidence type="ECO:0000256" key="4">
    <source>
        <dbReference type="PIRSR" id="PIRSR000390-2"/>
    </source>
</evidence>
<evidence type="ECO:0008006" key="8">
    <source>
        <dbReference type="Google" id="ProtNLM"/>
    </source>
</evidence>
<dbReference type="OrthoDB" id="9804264at2"/>
<dbReference type="KEGG" id="aei:AOY20_10300"/>
<dbReference type="InterPro" id="IPR015421">
    <property type="entry name" value="PyrdxlP-dep_Trfase_major"/>
</dbReference>
<feature type="modified residue" description="N6-(pyridoxal phosphate)lysine" evidence="4">
    <location>
        <position position="173"/>
    </location>
</feature>
<keyword evidence="7" id="KW-1185">Reference proteome</keyword>
<proteinExistence type="inferred from homology"/>
<feature type="active site" description="Proton acceptor" evidence="3">
    <location>
        <position position="173"/>
    </location>
</feature>
<accession>A0A0N9W1Z0</accession>
<dbReference type="SUPFAM" id="SSF53383">
    <property type="entry name" value="PLP-dependent transferases"/>
    <property type="match status" value="1"/>
</dbReference>
<organism evidence="6 7">
    <name type="scientific">Acinetobacter equi</name>
    <dbReference type="NCBI Taxonomy" id="1324350"/>
    <lineage>
        <taxon>Bacteria</taxon>
        <taxon>Pseudomonadati</taxon>
        <taxon>Pseudomonadota</taxon>
        <taxon>Gammaproteobacteria</taxon>
        <taxon>Moraxellales</taxon>
        <taxon>Moraxellaceae</taxon>
        <taxon>Acinetobacter</taxon>
    </lineage>
</organism>
<dbReference type="EMBL" id="CP012808">
    <property type="protein sequence ID" value="ALH96717.1"/>
    <property type="molecule type" value="Genomic_DNA"/>
</dbReference>
<evidence type="ECO:0000256" key="1">
    <source>
        <dbReference type="ARBA" id="ARBA00022898"/>
    </source>
</evidence>
<dbReference type="GO" id="GO:0008483">
    <property type="term" value="F:transaminase activity"/>
    <property type="evidence" value="ECO:0007669"/>
    <property type="project" value="TreeGrafter"/>
</dbReference>
<dbReference type="GO" id="GO:0000271">
    <property type="term" value="P:polysaccharide biosynthetic process"/>
    <property type="evidence" value="ECO:0007669"/>
    <property type="project" value="TreeGrafter"/>
</dbReference>
<protein>
    <recommendedName>
        <fullName evidence="8">Nucleotide sugar aminotransferase</fullName>
    </recommendedName>
</protein>
<dbReference type="Pfam" id="PF01041">
    <property type="entry name" value="DegT_DnrJ_EryC1"/>
    <property type="match status" value="1"/>
</dbReference>
<name>A0A0N9W1Z0_9GAMM</name>
<reference evidence="6 7" key="1">
    <citation type="journal article" date="2015" name="Int. J. Syst. Evol. Microbiol.">
        <title>Acinetobacter equi sp. nov. isolated from horse faeces.</title>
        <authorList>
            <person name="Poppel M.T."/>
            <person name="Skiebe E."/>
            <person name="Laue M."/>
            <person name="Bergmann H."/>
            <person name="Ebersberger I."/>
            <person name="Garn T."/>
            <person name="Fruth A."/>
            <person name="Baumgardt S."/>
            <person name="Busse H.J."/>
            <person name="Wilharm G."/>
        </authorList>
    </citation>
    <scope>NUCLEOTIDE SEQUENCE [LARGE SCALE GENOMIC DNA]</scope>
    <source>
        <strain evidence="6 7">114</strain>
    </source>
</reference>
<dbReference type="PANTHER" id="PTHR30244">
    <property type="entry name" value="TRANSAMINASE"/>
    <property type="match status" value="1"/>
</dbReference>
<dbReference type="InterPro" id="IPR000653">
    <property type="entry name" value="DegT/StrS_aminotransferase"/>
</dbReference>
<sequence length="399" mass="45612">MQTEIPPTAGLALIWQDFIHHKNLRLGDEIAKLLQIPTPAETCSGTVAFILSLEVLYELKPNKNQIIVPAWTCPLVILAIEKIGLIPKICDLNINALTLDPLSLQQLINDSTLAIVITHYGGLVNSFQNCEILAREYDCFLIEDSAQAMGAFNKNQSVGLRGDIGFFSLAFGKGLTSAEGGLAFSKHPEIHLRIHQKASQLPTINKWEIQRCIELWGYYFFYRPQFLSYFYGQQLRKNLQKNDEISAVGDNFSLDDIPIHSLGKWRSKVAAKASIRLTDYWNFLREQAETRIKQLQLISYLYVFEAQENTHATFPFLIILVDHPMRCQKILDDLWQSGLGITKLFVRAIPEYPNLTHLNYKTPNAQDFASRCFTITNTHWLSNEIFQHILQTLKKHESF</sequence>
<evidence type="ECO:0000313" key="6">
    <source>
        <dbReference type="EMBL" id="ALH96717.1"/>
    </source>
</evidence>
<keyword evidence="1 4" id="KW-0663">Pyridoxal phosphate</keyword>
<dbReference type="PANTHER" id="PTHR30244:SF34">
    <property type="entry name" value="DTDP-4-AMINO-4,6-DIDEOXYGALACTOSE TRANSAMINASE"/>
    <property type="match status" value="1"/>
</dbReference>
<dbReference type="InterPro" id="IPR015422">
    <property type="entry name" value="PyrdxlP-dep_Trfase_small"/>
</dbReference>
<evidence type="ECO:0000256" key="3">
    <source>
        <dbReference type="PIRSR" id="PIRSR000390-1"/>
    </source>
</evidence>
<dbReference type="InterPro" id="IPR015424">
    <property type="entry name" value="PyrdxlP-dep_Trfase"/>
</dbReference>
<dbReference type="Gene3D" id="3.40.640.10">
    <property type="entry name" value="Type I PLP-dependent aspartate aminotransferase-like (Major domain)"/>
    <property type="match status" value="1"/>
</dbReference>
<dbReference type="GO" id="GO:0030170">
    <property type="term" value="F:pyridoxal phosphate binding"/>
    <property type="evidence" value="ECO:0007669"/>
    <property type="project" value="TreeGrafter"/>
</dbReference>
<dbReference type="AlphaFoldDB" id="A0A0N9W1Z0"/>
<dbReference type="Gene3D" id="3.90.1150.10">
    <property type="entry name" value="Aspartate Aminotransferase, domain 1"/>
    <property type="match status" value="1"/>
</dbReference>
<evidence type="ECO:0000256" key="2">
    <source>
        <dbReference type="ARBA" id="ARBA00037999"/>
    </source>
</evidence>
<gene>
    <name evidence="6" type="ORF">AOY20_10300</name>
</gene>
<comment type="similarity">
    <text evidence="2 5">Belongs to the DegT/DnrJ/EryC1 family.</text>
</comment>
<evidence type="ECO:0000313" key="7">
    <source>
        <dbReference type="Proteomes" id="UP000064939"/>
    </source>
</evidence>
<evidence type="ECO:0000256" key="5">
    <source>
        <dbReference type="RuleBase" id="RU004508"/>
    </source>
</evidence>
<dbReference type="STRING" id="1324350.AOY20_10300"/>